<keyword evidence="6" id="KW-1185">Reference proteome</keyword>
<evidence type="ECO:0000313" key="7">
    <source>
        <dbReference type="WBParaSite" id="OFLC_0000265501-mRNA-1"/>
    </source>
</evidence>
<evidence type="ECO:0000313" key="5">
    <source>
        <dbReference type="EMBL" id="VDO33753.1"/>
    </source>
</evidence>
<gene>
    <name evidence="5" type="ORF">OFLC_LOCUS2656</name>
</gene>
<keyword evidence="1" id="KW-0677">Repeat</keyword>
<proteinExistence type="predicted"/>
<evidence type="ECO:0000313" key="6">
    <source>
        <dbReference type="Proteomes" id="UP000267606"/>
    </source>
</evidence>
<dbReference type="SMART" id="SM00360">
    <property type="entry name" value="RRM"/>
    <property type="match status" value="1"/>
</dbReference>
<dbReference type="STRING" id="387005.A0A183H596"/>
<dbReference type="PROSITE" id="PS50102">
    <property type="entry name" value="RRM"/>
    <property type="match status" value="1"/>
</dbReference>
<dbReference type="EMBL" id="UZAJ01001571">
    <property type="protein sequence ID" value="VDO33753.1"/>
    <property type="molecule type" value="Genomic_DNA"/>
</dbReference>
<dbReference type="Pfam" id="PF00076">
    <property type="entry name" value="RRM_1"/>
    <property type="match status" value="1"/>
</dbReference>
<evidence type="ECO:0000259" key="4">
    <source>
        <dbReference type="PROSITE" id="PS50102"/>
    </source>
</evidence>
<dbReference type="PANTHER" id="PTHR13976">
    <property type="entry name" value="HETEROGENEOUS NUCLEAR RIBONUCLEOPROTEIN-RELATED"/>
    <property type="match status" value="1"/>
</dbReference>
<dbReference type="InterPro" id="IPR012677">
    <property type="entry name" value="Nucleotide-bd_a/b_plait_sf"/>
</dbReference>
<organism evidence="7">
    <name type="scientific">Onchocerca flexuosa</name>
    <dbReference type="NCBI Taxonomy" id="387005"/>
    <lineage>
        <taxon>Eukaryota</taxon>
        <taxon>Metazoa</taxon>
        <taxon>Ecdysozoa</taxon>
        <taxon>Nematoda</taxon>
        <taxon>Chromadorea</taxon>
        <taxon>Rhabditida</taxon>
        <taxon>Spirurina</taxon>
        <taxon>Spiruromorpha</taxon>
        <taxon>Filarioidea</taxon>
        <taxon>Onchocercidae</taxon>
        <taxon>Onchocerca</taxon>
    </lineage>
</organism>
<dbReference type="InterPro" id="IPR000504">
    <property type="entry name" value="RRM_dom"/>
</dbReference>
<dbReference type="InterPro" id="IPR035979">
    <property type="entry name" value="RBD_domain_sf"/>
</dbReference>
<dbReference type="AlphaFoldDB" id="A0A183H596"/>
<evidence type="ECO:0000256" key="2">
    <source>
        <dbReference type="ARBA" id="ARBA00022884"/>
    </source>
</evidence>
<dbReference type="WBParaSite" id="OFLC_0000265501-mRNA-1">
    <property type="protein sequence ID" value="OFLC_0000265501-mRNA-1"/>
    <property type="gene ID" value="OFLC_0000265501"/>
</dbReference>
<dbReference type="InterPro" id="IPR050666">
    <property type="entry name" value="ESRP"/>
</dbReference>
<reference evidence="5 6" key="2">
    <citation type="submission" date="2018-11" db="EMBL/GenBank/DDBJ databases">
        <authorList>
            <consortium name="Pathogen Informatics"/>
        </authorList>
    </citation>
    <scope>NUCLEOTIDE SEQUENCE [LARGE SCALE GENOMIC DNA]</scope>
</reference>
<reference evidence="7" key="1">
    <citation type="submission" date="2016-06" db="UniProtKB">
        <authorList>
            <consortium name="WormBaseParasite"/>
        </authorList>
    </citation>
    <scope>IDENTIFICATION</scope>
</reference>
<evidence type="ECO:0000256" key="3">
    <source>
        <dbReference type="PROSITE-ProRule" id="PRU00176"/>
    </source>
</evidence>
<dbReference type="SUPFAM" id="SSF54928">
    <property type="entry name" value="RNA-binding domain, RBD"/>
    <property type="match status" value="2"/>
</dbReference>
<sequence>MGRGGIALCLSPEGRRNGEAFVRFEDSEQRELALKRHRHFLHNRYIEVYRATGNDFLQVAADVVYDSGKHNSGENSAEQVPFYFNVWECSNSEAVRFVSCGSTGTMIVRMRGLPYDCTEAQIHEFFAEGENGCKVTDGGILFVNKSDGRPTGDAFVMFDNEEAGQKALTKHKRTIGTRYIELFRSTQAEVQQVVNRNLENDQRMMVHGSSRKDCIRLRGLPYEAHVENIVEFLGESARHIMFQVNRNLTTVSRWLECS</sequence>
<dbReference type="Proteomes" id="UP000267606">
    <property type="component" value="Unassembled WGS sequence"/>
</dbReference>
<name>A0A183H596_9BILA</name>
<keyword evidence="2 3" id="KW-0694">RNA-binding</keyword>
<dbReference type="Gene3D" id="3.30.70.330">
    <property type="match status" value="2"/>
</dbReference>
<evidence type="ECO:0000256" key="1">
    <source>
        <dbReference type="ARBA" id="ARBA00022737"/>
    </source>
</evidence>
<feature type="domain" description="RRM" evidence="4">
    <location>
        <begin position="106"/>
        <end position="187"/>
    </location>
</feature>
<dbReference type="GO" id="GO:0003723">
    <property type="term" value="F:RNA binding"/>
    <property type="evidence" value="ECO:0007669"/>
    <property type="project" value="UniProtKB-UniRule"/>
</dbReference>
<accession>A0A183H596</accession>
<protein>
    <submittedName>
        <fullName evidence="7">RRM domain-containing protein</fullName>
    </submittedName>
</protein>